<evidence type="ECO:0000256" key="1">
    <source>
        <dbReference type="RuleBase" id="RU365090"/>
    </source>
</evidence>
<dbReference type="STRING" id="1833852.B0537_07380"/>
<proteinExistence type="inferred from homology"/>
<gene>
    <name evidence="3" type="ORF">B0537_07380</name>
</gene>
<dbReference type="GO" id="GO:0046872">
    <property type="term" value="F:metal ion binding"/>
    <property type="evidence" value="ECO:0007669"/>
    <property type="project" value="UniProtKB-UniRule"/>
</dbReference>
<comment type="function">
    <text evidence="1">Catalyzes the insertion of molybdate into adenylated molybdopterin with the concomitant release of AMP.</text>
</comment>
<evidence type="ECO:0000259" key="2">
    <source>
        <dbReference type="SMART" id="SM00852"/>
    </source>
</evidence>
<dbReference type="GO" id="GO:0061599">
    <property type="term" value="F:molybdopterin molybdotransferase activity"/>
    <property type="evidence" value="ECO:0007669"/>
    <property type="project" value="UniProtKB-UniRule"/>
</dbReference>
<evidence type="ECO:0000313" key="3">
    <source>
        <dbReference type="EMBL" id="AQS60537.1"/>
    </source>
</evidence>
<dbReference type="CDD" id="cd03522">
    <property type="entry name" value="MoeA_like"/>
    <property type="match status" value="1"/>
</dbReference>
<dbReference type="SMART" id="SM00852">
    <property type="entry name" value="MoCF_biosynth"/>
    <property type="match status" value="1"/>
</dbReference>
<dbReference type="SUPFAM" id="SSF53218">
    <property type="entry name" value="Molybdenum cofactor biosynthesis proteins"/>
    <property type="match status" value="1"/>
</dbReference>
<accession>A0A1S6J0J6</accession>
<evidence type="ECO:0000313" key="4">
    <source>
        <dbReference type="Proteomes" id="UP000189464"/>
    </source>
</evidence>
<comment type="pathway">
    <text evidence="1">Cofactor biosynthesis; molybdopterin biosynthesis.</text>
</comment>
<dbReference type="Pfam" id="PF00994">
    <property type="entry name" value="MoCF_biosynth"/>
    <property type="match status" value="1"/>
</dbReference>
<name>A0A1S6J0J6_9FIRM</name>
<dbReference type="KEGG" id="dfg:B0537_07380"/>
<dbReference type="GO" id="GO:0006777">
    <property type="term" value="P:Mo-molybdopterin cofactor biosynthetic process"/>
    <property type="evidence" value="ECO:0007669"/>
    <property type="project" value="UniProtKB-UniRule"/>
</dbReference>
<comment type="similarity">
    <text evidence="1">Belongs to the MoeA family.</text>
</comment>
<dbReference type="PANTHER" id="PTHR10192">
    <property type="entry name" value="MOLYBDOPTERIN BIOSYNTHESIS PROTEIN"/>
    <property type="match status" value="1"/>
</dbReference>
<reference evidence="3 4" key="1">
    <citation type="journal article" date="2016" name="Int. J. Syst. Evol. Microbiol.">
        <title>Desulfotomaculum ferrireducens sp. nov., a moderately thermophilic sulfate-reducing and dissimilatory Fe(III)-reducing bacterium isolated from compost.</title>
        <authorList>
            <person name="Yang G."/>
            <person name="Guo J."/>
            <person name="Zhuang L."/>
            <person name="Yuan Y."/>
            <person name="Zhou S."/>
        </authorList>
    </citation>
    <scope>NUCLEOTIDE SEQUENCE [LARGE SCALE GENOMIC DNA]</scope>
    <source>
        <strain evidence="3 4">GSS09</strain>
    </source>
</reference>
<dbReference type="Proteomes" id="UP000189464">
    <property type="component" value="Chromosome"/>
</dbReference>
<dbReference type="Gene3D" id="3.40.980.10">
    <property type="entry name" value="MoaB/Mog-like domain"/>
    <property type="match status" value="1"/>
</dbReference>
<dbReference type="InterPro" id="IPR001453">
    <property type="entry name" value="MoaB/Mog_dom"/>
</dbReference>
<protein>
    <recommendedName>
        <fullName evidence="1">Molybdopterin molybdenumtransferase</fullName>
        <ecNumber evidence="1">2.10.1.1</ecNumber>
    </recommendedName>
</protein>
<dbReference type="PANTHER" id="PTHR10192:SF28">
    <property type="entry name" value="MOLYBDOPTERIN MOLYBDENUMTRANSFERASE"/>
    <property type="match status" value="1"/>
</dbReference>
<comment type="cofactor">
    <cofactor evidence="1">
        <name>Mg(2+)</name>
        <dbReference type="ChEBI" id="CHEBI:18420"/>
    </cofactor>
</comment>
<dbReference type="OrthoDB" id="9767940at2"/>
<dbReference type="GO" id="GO:0005829">
    <property type="term" value="C:cytosol"/>
    <property type="evidence" value="ECO:0007669"/>
    <property type="project" value="TreeGrafter"/>
</dbReference>
<comment type="catalytic activity">
    <reaction evidence="1">
        <text>adenylyl-molybdopterin + molybdate = Mo-molybdopterin + AMP + H(+)</text>
        <dbReference type="Rhea" id="RHEA:35047"/>
        <dbReference type="ChEBI" id="CHEBI:15378"/>
        <dbReference type="ChEBI" id="CHEBI:36264"/>
        <dbReference type="ChEBI" id="CHEBI:62727"/>
        <dbReference type="ChEBI" id="CHEBI:71302"/>
        <dbReference type="ChEBI" id="CHEBI:456215"/>
    </reaction>
</comment>
<keyword evidence="1" id="KW-0808">Transferase</keyword>
<sequence length="339" mass="36527">MKKVKVEDAVGMVLGHELTKIVPGSYKGPAFRKGHIIKEEDMPYLKDIGKEHIYLIELSEGQLHENDAALRLAQAVAGSNVECTDPSEGRVNLRAKISGLLKIKEQAVAEVNEIENVAFSTKHANLLVQPGDLVAAVKIIPLVIDESSVVSVENMALKYQEIVQVRPLSPMKVGTVITGNEVYYGRIQDKYAPVIADKVRHYGAIPMGVIYQPDDAKAITDSILQHIQEGADIVIAAGGMSVDPDDVTPEAIRATGAEVITYGSPVLPGAMFMLAYLEETAILGLPACGMFAKTTVLDLLFPRILAGERLTRKDIAALGYGGLCSNCSSCTYPHCPFGK</sequence>
<keyword evidence="1" id="KW-0500">Molybdenum</keyword>
<dbReference type="EC" id="2.10.1.1" evidence="1"/>
<keyword evidence="4" id="KW-1185">Reference proteome</keyword>
<organism evidence="3 4">
    <name type="scientific">Desulforamulus ferrireducens</name>
    <dbReference type="NCBI Taxonomy" id="1833852"/>
    <lineage>
        <taxon>Bacteria</taxon>
        <taxon>Bacillati</taxon>
        <taxon>Bacillota</taxon>
        <taxon>Clostridia</taxon>
        <taxon>Eubacteriales</taxon>
        <taxon>Peptococcaceae</taxon>
        <taxon>Desulforamulus</taxon>
    </lineage>
</organism>
<dbReference type="EMBL" id="CP019698">
    <property type="protein sequence ID" value="AQS60537.1"/>
    <property type="molecule type" value="Genomic_DNA"/>
</dbReference>
<dbReference type="InterPro" id="IPR036425">
    <property type="entry name" value="MoaB/Mog-like_dom_sf"/>
</dbReference>
<feature type="domain" description="MoaB/Mog" evidence="2">
    <location>
        <begin position="174"/>
        <end position="306"/>
    </location>
</feature>
<dbReference type="UniPathway" id="UPA00344"/>
<keyword evidence="1" id="KW-0460">Magnesium</keyword>
<dbReference type="AlphaFoldDB" id="A0A1S6J0J6"/>
<keyword evidence="1" id="KW-0479">Metal-binding</keyword>
<keyword evidence="1" id="KW-0501">Molybdenum cofactor biosynthesis</keyword>
<dbReference type="InterPro" id="IPR038987">
    <property type="entry name" value="MoeA-like"/>
</dbReference>